<name>A0ACB8EW72_9SAUR</name>
<evidence type="ECO:0000313" key="1">
    <source>
        <dbReference type="EMBL" id="KAH7997209.1"/>
    </source>
</evidence>
<sequence>MKPLLPAHASVVPSDATSHGRGSRWLIFGVSGRRRKVTSTMGTKVLLFIVHFTICRSDSDVTQTPASQHVLEGDLFSTTCRFASSYQTYFWYLQQPGSAPSYLFTTAGSTNNVTQGRFMVQTFDGGKQRRLYLPGTRLHDSGVYLCAVEAQSYRKREDQDHNPSASQAREGSAGQSVNQSEGTVTVPQGNPIFLKCSYEGTSALQIYPFWYIQHPGQPPELFLRDLGKDDSEEGARRGFTAEHEKKLKTFDLRKPVSQLSDSGVYFCAVQWEELRRLTSPDPRQLWKERHTVLAATSLRSQLKRSFGIDSSREGDLSLSPVLSQGTPPNMLIRRARCITPETRSPPRSFSIMSPREMLLCTSVL</sequence>
<dbReference type="Proteomes" id="UP000827872">
    <property type="component" value="Linkage Group LG15"/>
</dbReference>
<evidence type="ECO:0000313" key="2">
    <source>
        <dbReference type="Proteomes" id="UP000827872"/>
    </source>
</evidence>
<keyword evidence="2" id="KW-1185">Reference proteome</keyword>
<proteinExistence type="predicted"/>
<dbReference type="EMBL" id="CM037628">
    <property type="protein sequence ID" value="KAH7997209.1"/>
    <property type="molecule type" value="Genomic_DNA"/>
</dbReference>
<organism evidence="1 2">
    <name type="scientific">Sphaerodactylus townsendi</name>
    <dbReference type="NCBI Taxonomy" id="933632"/>
    <lineage>
        <taxon>Eukaryota</taxon>
        <taxon>Metazoa</taxon>
        <taxon>Chordata</taxon>
        <taxon>Craniata</taxon>
        <taxon>Vertebrata</taxon>
        <taxon>Euteleostomi</taxon>
        <taxon>Lepidosauria</taxon>
        <taxon>Squamata</taxon>
        <taxon>Bifurcata</taxon>
        <taxon>Gekkota</taxon>
        <taxon>Sphaerodactylidae</taxon>
        <taxon>Sphaerodactylus</taxon>
    </lineage>
</organism>
<accession>A0ACB8EW72</accession>
<comment type="caution">
    <text evidence="1">The sequence shown here is derived from an EMBL/GenBank/DDBJ whole genome shotgun (WGS) entry which is preliminary data.</text>
</comment>
<gene>
    <name evidence="1" type="ORF">K3G42_014036</name>
</gene>
<protein>
    <submittedName>
        <fullName evidence="1">Uncharacterized protein</fullName>
    </submittedName>
</protein>
<reference evidence="1" key="1">
    <citation type="submission" date="2021-08" db="EMBL/GenBank/DDBJ databases">
        <title>The first chromosome-level gecko genome reveals the dynamic sex chromosomes of Neotropical dwarf geckos (Sphaerodactylidae: Sphaerodactylus).</title>
        <authorList>
            <person name="Pinto B.J."/>
            <person name="Keating S.E."/>
            <person name="Gamble T."/>
        </authorList>
    </citation>
    <scope>NUCLEOTIDE SEQUENCE</scope>
    <source>
        <strain evidence="1">TG3544</strain>
    </source>
</reference>